<evidence type="ECO:0000313" key="1">
    <source>
        <dbReference type="EMBL" id="CAB4278371.1"/>
    </source>
</evidence>
<dbReference type="Proteomes" id="UP000507222">
    <property type="component" value="Unassembled WGS sequence"/>
</dbReference>
<accession>A0A6J5UQK3</accession>
<proteinExistence type="predicted"/>
<organism evidence="1 2">
    <name type="scientific">Prunus armeniaca</name>
    <name type="common">Apricot</name>
    <name type="synonym">Armeniaca vulgaris</name>
    <dbReference type="NCBI Taxonomy" id="36596"/>
    <lineage>
        <taxon>Eukaryota</taxon>
        <taxon>Viridiplantae</taxon>
        <taxon>Streptophyta</taxon>
        <taxon>Embryophyta</taxon>
        <taxon>Tracheophyta</taxon>
        <taxon>Spermatophyta</taxon>
        <taxon>Magnoliopsida</taxon>
        <taxon>eudicotyledons</taxon>
        <taxon>Gunneridae</taxon>
        <taxon>Pentapetalae</taxon>
        <taxon>rosids</taxon>
        <taxon>fabids</taxon>
        <taxon>Rosales</taxon>
        <taxon>Rosaceae</taxon>
        <taxon>Amygdaloideae</taxon>
        <taxon>Amygdaleae</taxon>
        <taxon>Prunus</taxon>
    </lineage>
</organism>
<reference evidence="1 2" key="1">
    <citation type="submission" date="2020-05" db="EMBL/GenBank/DDBJ databases">
        <authorList>
            <person name="Campoy J."/>
            <person name="Schneeberger K."/>
            <person name="Spophaly S."/>
        </authorList>
    </citation>
    <scope>NUCLEOTIDE SEQUENCE [LARGE SCALE GENOMIC DNA]</scope>
    <source>
        <strain evidence="1">PruArmRojPasFocal</strain>
    </source>
</reference>
<sequence>MTMCLERCISHTSVEDSVVHVWERIWKMFKITHLKEVAVGDNGERFGDRTATHLLEGQKRHGQVDIHEMRWEEGFI</sequence>
<evidence type="ECO:0000313" key="2">
    <source>
        <dbReference type="Proteomes" id="UP000507222"/>
    </source>
</evidence>
<dbReference type="EMBL" id="CAEKDK010000004">
    <property type="protein sequence ID" value="CAB4278371.1"/>
    <property type="molecule type" value="Genomic_DNA"/>
</dbReference>
<protein>
    <submittedName>
        <fullName evidence="1">Uncharacterized protein</fullName>
    </submittedName>
</protein>
<name>A0A6J5UQK3_PRUAR</name>
<gene>
    <name evidence="1" type="ORF">CURHAP_LOCUS29156</name>
</gene>
<dbReference type="AlphaFoldDB" id="A0A6J5UQK3"/>